<keyword evidence="1" id="KW-0472">Membrane</keyword>
<comment type="caution">
    <text evidence="2">The sequence shown here is derived from an EMBL/GenBank/DDBJ whole genome shotgun (WGS) entry which is preliminary data.</text>
</comment>
<feature type="transmembrane region" description="Helical" evidence="1">
    <location>
        <begin position="55"/>
        <end position="79"/>
    </location>
</feature>
<reference evidence="2 3" key="1">
    <citation type="submission" date="2021-03" db="EMBL/GenBank/DDBJ databases">
        <title>Genomic Encyclopedia of Type Strains, Phase IV (KMG-IV): sequencing the most valuable type-strain genomes for metagenomic binning, comparative biology and taxonomic classification.</title>
        <authorList>
            <person name="Goeker M."/>
        </authorList>
    </citation>
    <scope>NUCLEOTIDE SEQUENCE [LARGE SCALE GENOMIC DNA]</scope>
    <source>
        <strain evidence="2 3">DSM 26048</strain>
    </source>
</reference>
<name>A0ABS4IV41_9BACL</name>
<sequence length="237" mass="26548">MLRVLASDFLKLRRTMIWFLVFLGPIGVVGLQAANFGLRYDYMKQQYASDFWGGLITNTGMLVVPVLLMGLTIVASMIANIEHQTNAWKLLLALPVSKLTIISSKFVCLAVLLLCSSTLLWMGTIILGLCLGMDSSQIPFDQLLQLAYYPYLAAMPFLALQAWLSMSIRNQAIPLTAGIVGMLLSFFAFILADWLPWKWPYLKNEWNEPLYSVAAGLVLGLLLYVIGMLQFVRKDVN</sequence>
<feature type="transmembrane region" description="Helical" evidence="1">
    <location>
        <begin position="172"/>
        <end position="191"/>
    </location>
</feature>
<evidence type="ECO:0008006" key="4">
    <source>
        <dbReference type="Google" id="ProtNLM"/>
    </source>
</evidence>
<evidence type="ECO:0000313" key="3">
    <source>
        <dbReference type="Proteomes" id="UP001519287"/>
    </source>
</evidence>
<keyword evidence="1" id="KW-1133">Transmembrane helix</keyword>
<feature type="transmembrane region" description="Helical" evidence="1">
    <location>
        <begin position="106"/>
        <end position="128"/>
    </location>
</feature>
<protein>
    <recommendedName>
        <fullName evidence="4">Permease</fullName>
    </recommendedName>
</protein>
<dbReference type="Pfam" id="PF12730">
    <property type="entry name" value="ABC2_membrane_4"/>
    <property type="match status" value="1"/>
</dbReference>
<dbReference type="Proteomes" id="UP001519287">
    <property type="component" value="Unassembled WGS sequence"/>
</dbReference>
<feature type="transmembrane region" description="Helical" evidence="1">
    <location>
        <begin position="211"/>
        <end position="232"/>
    </location>
</feature>
<feature type="transmembrane region" description="Helical" evidence="1">
    <location>
        <begin position="148"/>
        <end position="165"/>
    </location>
</feature>
<keyword evidence="3" id="KW-1185">Reference proteome</keyword>
<organism evidence="2 3">
    <name type="scientific">Paenibacillus eucommiae</name>
    <dbReference type="NCBI Taxonomy" id="1355755"/>
    <lineage>
        <taxon>Bacteria</taxon>
        <taxon>Bacillati</taxon>
        <taxon>Bacillota</taxon>
        <taxon>Bacilli</taxon>
        <taxon>Bacillales</taxon>
        <taxon>Paenibacillaceae</taxon>
        <taxon>Paenibacillus</taxon>
    </lineage>
</organism>
<gene>
    <name evidence="2" type="ORF">J2Z66_003056</name>
</gene>
<evidence type="ECO:0000313" key="2">
    <source>
        <dbReference type="EMBL" id="MBP1991449.1"/>
    </source>
</evidence>
<dbReference type="EMBL" id="JAGGLB010000009">
    <property type="protein sequence ID" value="MBP1991449.1"/>
    <property type="molecule type" value="Genomic_DNA"/>
</dbReference>
<dbReference type="RefSeq" id="WP_245375561.1">
    <property type="nucleotide sequence ID" value="NZ_JAGGLB010000009.1"/>
</dbReference>
<evidence type="ECO:0000256" key="1">
    <source>
        <dbReference type="SAM" id="Phobius"/>
    </source>
</evidence>
<accession>A0ABS4IV41</accession>
<keyword evidence="1" id="KW-0812">Transmembrane</keyword>
<proteinExistence type="predicted"/>
<feature type="transmembrane region" description="Helical" evidence="1">
    <location>
        <begin position="16"/>
        <end position="35"/>
    </location>
</feature>
<dbReference type="CDD" id="cd21809">
    <property type="entry name" value="ABC-2_lan_permease-like"/>
    <property type="match status" value="1"/>
</dbReference>